<dbReference type="PANTHER" id="PTHR13471">
    <property type="entry name" value="TETRATRICOPEPTIDE-LIKE HELICAL"/>
    <property type="match status" value="1"/>
</dbReference>
<dbReference type="GO" id="GO:0071013">
    <property type="term" value="C:catalytic step 2 spliceosome"/>
    <property type="evidence" value="ECO:0007669"/>
    <property type="project" value="TreeGrafter"/>
</dbReference>
<dbReference type="Gene3D" id="1.25.40.10">
    <property type="entry name" value="Tetratricopeptide repeat domain"/>
    <property type="match status" value="1"/>
</dbReference>
<name>A0A4T0H8S5_WALIC</name>
<dbReference type="InterPro" id="IPR003107">
    <property type="entry name" value="HAT"/>
</dbReference>
<dbReference type="Pfam" id="PF08424">
    <property type="entry name" value="NRDE-2"/>
    <property type="match status" value="1"/>
</dbReference>
<organism evidence="6 7">
    <name type="scientific">Wallemia ichthyophaga</name>
    <dbReference type="NCBI Taxonomy" id="245174"/>
    <lineage>
        <taxon>Eukaryota</taxon>
        <taxon>Fungi</taxon>
        <taxon>Dikarya</taxon>
        <taxon>Basidiomycota</taxon>
        <taxon>Wallemiomycotina</taxon>
        <taxon>Wallemiomycetes</taxon>
        <taxon>Wallemiales</taxon>
        <taxon>Wallemiaceae</taxon>
        <taxon>Wallemia</taxon>
    </lineage>
</organism>
<dbReference type="GO" id="GO:1902369">
    <property type="term" value="P:negative regulation of RNA catabolic process"/>
    <property type="evidence" value="ECO:0007669"/>
    <property type="project" value="TreeGrafter"/>
</dbReference>
<dbReference type="GO" id="GO:0031048">
    <property type="term" value="P:regulatory ncRNA-mediated heterochromatin formation"/>
    <property type="evidence" value="ECO:0007669"/>
    <property type="project" value="TreeGrafter"/>
</dbReference>
<evidence type="ECO:0000256" key="2">
    <source>
        <dbReference type="ARBA" id="ARBA00009265"/>
    </source>
</evidence>
<dbReference type="Proteomes" id="UP000306954">
    <property type="component" value="Unassembled WGS sequence"/>
</dbReference>
<dbReference type="InterPro" id="IPR011990">
    <property type="entry name" value="TPR-like_helical_dom_sf"/>
</dbReference>
<dbReference type="SMART" id="SM00386">
    <property type="entry name" value="HAT"/>
    <property type="match status" value="3"/>
</dbReference>
<comment type="caution">
    <text evidence="6">The sequence shown here is derived from an EMBL/GenBank/DDBJ whole genome shotgun (WGS) entry which is preliminary data.</text>
</comment>
<reference evidence="6 7" key="1">
    <citation type="submission" date="2019-03" db="EMBL/GenBank/DDBJ databases">
        <title>Sequencing 23 genomes of Wallemia ichthyophaga.</title>
        <authorList>
            <person name="Gostincar C."/>
        </authorList>
    </citation>
    <scope>NUCLEOTIDE SEQUENCE [LARGE SCALE GENOMIC DNA]</scope>
    <source>
        <strain evidence="6 7">EXF-8621</strain>
    </source>
</reference>
<dbReference type="SUPFAM" id="SSF48452">
    <property type="entry name" value="TPR-like"/>
    <property type="match status" value="1"/>
</dbReference>
<dbReference type="EMBL" id="SPOF01000031">
    <property type="protein sequence ID" value="TIB10431.1"/>
    <property type="molecule type" value="Genomic_DNA"/>
</dbReference>
<evidence type="ECO:0008006" key="8">
    <source>
        <dbReference type="Google" id="ProtNLM"/>
    </source>
</evidence>
<evidence type="ECO:0000256" key="1">
    <source>
        <dbReference type="ARBA" id="ARBA00004123"/>
    </source>
</evidence>
<keyword evidence="4" id="KW-0539">Nucleus</keyword>
<feature type="compositionally biased region" description="Gly residues" evidence="5">
    <location>
        <begin position="10"/>
        <end position="21"/>
    </location>
</feature>
<gene>
    <name evidence="6" type="ORF">E3P90_02841</name>
</gene>
<protein>
    <recommendedName>
        <fullName evidence="8">Protein NRDE2-like protein</fullName>
    </recommendedName>
</protein>
<comment type="similarity">
    <text evidence="2">Belongs to the NRDE2 family.</text>
</comment>
<evidence type="ECO:0000313" key="6">
    <source>
        <dbReference type="EMBL" id="TIB10431.1"/>
    </source>
</evidence>
<sequence>MFDSFPDIFGGSGSGGGGGSGSSRHKDERKARNRDEDTRRQRRHSDRDRDRQRRKRRELERYNEDYDNNRSISNTTDFRPPKLTHDDKRFFYTSSFPENNLLLLEGPEISTIPRYRRSGRGRVLGLPRDMRISEKVHYTTRNIILPSSNALRSLRSSKTRMPAPESDVRRIRCSNSDLKTGDDFVPVVSDRRKAKEREAHQRGFLTLDVDYRGVKGPSKPGAIDEDVHPSSSDDSSEEDSNNTRYNDTLNKRIEWDRYLKTSPQDVQGWLDYVDFQSDIVTHQHNEFNRKTAQNVVLDLQYQVLDKALSHQPRNLDLVVKKLQCGAKGSREGLGKDFRIAIHNHKGKPGVYRIWKAYIDYAQCYASIIAPGELFPNEYDSLCSFEIVSRIYMDAFRDLIDMSDLTHLADIAAEDNLLQLFFRYCSFLLSAGYTERVYSLYQAMFELNFRGVHLNKLGELWYDYKYRRVGDELTDAEDVYQLEYPTHPNFQLEEWHEYEKFNDDIDNAFPVAGEQNNSDDPFRNVIWEVDLLPYLFSLRGYSSRMRLADSLLNVFGIGVALSGLNTNHPLLHDSLLQGSSNYNEFFEDSSHLSFNQPQYVNTLFPFSDCPTIIHNEHLGNLQRIIDDLGITHLQMLLCKDDNRKLKHLLAANPDKKDLYDIYARIQYGKGKIEAARKVYSECLKGTGDDETNKVKLCYSWSHMELVQGNRNAALNVLCDGITVGVVDDVTREQSSINILKARKLWSSQDSSAAFEAVSCRALFELLVSSSVDKAVSIYEESLKNLDKPSYAHEVLTSELVRFVDALDKLHDADRSVQLPSTSTTKRILRGAISEYPYNTFFSYSYYTAKTKLDGYRQLFDEEVAENAHSVVYIQAVMNIMDKKRVSNTSLLNRVRRVFTMGTLSQDAQHSVALWKLYFQFEWHVASDYKLAEQVIINSLRYCPWSKQLHMLLFDLSNKTQVESHLLQVLTLMDKYGMRLRIDPSPYIRRAVELEISKGEGLHVEPLSENSDEEMFM</sequence>
<evidence type="ECO:0000313" key="7">
    <source>
        <dbReference type="Proteomes" id="UP000306954"/>
    </source>
</evidence>
<evidence type="ECO:0000256" key="3">
    <source>
        <dbReference type="ARBA" id="ARBA00022737"/>
    </source>
</evidence>
<evidence type="ECO:0000256" key="4">
    <source>
        <dbReference type="ARBA" id="ARBA00023242"/>
    </source>
</evidence>
<dbReference type="PANTHER" id="PTHR13471:SF0">
    <property type="entry name" value="NUCLEAR EXOSOME REGULATOR NRDE2"/>
    <property type="match status" value="1"/>
</dbReference>
<dbReference type="InterPro" id="IPR013633">
    <property type="entry name" value="NRDE-2"/>
</dbReference>
<keyword evidence="3" id="KW-0677">Repeat</keyword>
<accession>A0A4T0H8S5</accession>
<feature type="compositionally biased region" description="Basic and acidic residues" evidence="5">
    <location>
        <begin position="24"/>
        <end position="68"/>
    </location>
</feature>
<feature type="region of interest" description="Disordered" evidence="5">
    <location>
        <begin position="215"/>
        <end position="245"/>
    </location>
</feature>
<dbReference type="GO" id="GO:0006396">
    <property type="term" value="P:RNA processing"/>
    <property type="evidence" value="ECO:0007669"/>
    <property type="project" value="InterPro"/>
</dbReference>
<dbReference type="AlphaFoldDB" id="A0A4T0H8S5"/>
<comment type="subcellular location">
    <subcellularLocation>
        <location evidence="1">Nucleus</location>
    </subcellularLocation>
</comment>
<feature type="region of interest" description="Disordered" evidence="5">
    <location>
        <begin position="1"/>
        <end position="83"/>
    </location>
</feature>
<evidence type="ECO:0000256" key="5">
    <source>
        <dbReference type="SAM" id="MobiDB-lite"/>
    </source>
</evidence>
<proteinExistence type="inferred from homology"/>